<accession>A0ABU6A7L1</accession>
<evidence type="ECO:0008006" key="3">
    <source>
        <dbReference type="Google" id="ProtNLM"/>
    </source>
</evidence>
<comment type="caution">
    <text evidence="1">The sequence shown here is derived from an EMBL/GenBank/DDBJ whole genome shotgun (WGS) entry which is preliminary data.</text>
</comment>
<organism evidence="1 2">
    <name type="scientific">Saccharopolyspora mangrovi</name>
    <dbReference type="NCBI Taxonomy" id="3082379"/>
    <lineage>
        <taxon>Bacteria</taxon>
        <taxon>Bacillati</taxon>
        <taxon>Actinomycetota</taxon>
        <taxon>Actinomycetes</taxon>
        <taxon>Pseudonocardiales</taxon>
        <taxon>Pseudonocardiaceae</taxon>
        <taxon>Saccharopolyspora</taxon>
    </lineage>
</organism>
<sequence>MIDLTRYHSPSGESGPELLARAIEVRRTELGLNRKDISARGGPTHQTVFELERSKKNRVSARTLRNLETALMFQPGTLVDDVLVGRQPLYDQPAAARETGEHLPPIRRAVSAAQDKARVEDALYSLLLTMGREYGRGLVMEITARAMQDLASEGERHPEG</sequence>
<keyword evidence="2" id="KW-1185">Reference proteome</keyword>
<gene>
    <name evidence="1" type="ORF">R4I43_08095</name>
</gene>
<dbReference type="SUPFAM" id="SSF47413">
    <property type="entry name" value="lambda repressor-like DNA-binding domains"/>
    <property type="match status" value="1"/>
</dbReference>
<reference evidence="1 2" key="1">
    <citation type="submission" date="2023-10" db="EMBL/GenBank/DDBJ databases">
        <title>Saccharopolyspora sp. nov., isolated from mangrove soil.</title>
        <authorList>
            <person name="Lu Y."/>
            <person name="Liu W."/>
        </authorList>
    </citation>
    <scope>NUCLEOTIDE SEQUENCE [LARGE SCALE GENOMIC DNA]</scope>
    <source>
        <strain evidence="1 2">S2-29</strain>
    </source>
</reference>
<evidence type="ECO:0000313" key="1">
    <source>
        <dbReference type="EMBL" id="MEB3367365.1"/>
    </source>
</evidence>
<dbReference type="RefSeq" id="WP_324264916.1">
    <property type="nucleotide sequence ID" value="NZ_JAWLNX010000004.1"/>
</dbReference>
<evidence type="ECO:0000313" key="2">
    <source>
        <dbReference type="Proteomes" id="UP001327093"/>
    </source>
</evidence>
<dbReference type="Proteomes" id="UP001327093">
    <property type="component" value="Unassembled WGS sequence"/>
</dbReference>
<proteinExistence type="predicted"/>
<name>A0ABU6A7L1_9PSEU</name>
<dbReference type="InterPro" id="IPR010982">
    <property type="entry name" value="Lambda_DNA-bd_dom_sf"/>
</dbReference>
<protein>
    <recommendedName>
        <fullName evidence="3">XRE family transcriptional regulator</fullName>
    </recommendedName>
</protein>
<dbReference type="EMBL" id="JAWLNX010000004">
    <property type="protein sequence ID" value="MEB3367365.1"/>
    <property type="molecule type" value="Genomic_DNA"/>
</dbReference>